<dbReference type="EMBL" id="FOBS01000006">
    <property type="protein sequence ID" value="SEM17808.1"/>
    <property type="molecule type" value="Genomic_DNA"/>
</dbReference>
<dbReference type="GO" id="GO:0032259">
    <property type="term" value="P:methylation"/>
    <property type="evidence" value="ECO:0007669"/>
    <property type="project" value="UniProtKB-KW"/>
</dbReference>
<keyword evidence="3" id="KW-1185">Reference proteome</keyword>
<organism evidence="2 3">
    <name type="scientific">Syntrophus gentianae</name>
    <dbReference type="NCBI Taxonomy" id="43775"/>
    <lineage>
        <taxon>Bacteria</taxon>
        <taxon>Pseudomonadati</taxon>
        <taxon>Thermodesulfobacteriota</taxon>
        <taxon>Syntrophia</taxon>
        <taxon>Syntrophales</taxon>
        <taxon>Syntrophaceae</taxon>
        <taxon>Syntrophus</taxon>
    </lineage>
</organism>
<keyword evidence="2" id="KW-0808">Transferase</keyword>
<dbReference type="InterPro" id="IPR029063">
    <property type="entry name" value="SAM-dependent_MTases_sf"/>
</dbReference>
<keyword evidence="2" id="KW-0489">Methyltransferase</keyword>
<feature type="domain" description="Methyltransferase FkbM" evidence="1">
    <location>
        <begin position="74"/>
        <end position="243"/>
    </location>
</feature>
<dbReference type="PANTHER" id="PTHR34203:SF15">
    <property type="entry name" value="SLL1173 PROTEIN"/>
    <property type="match status" value="1"/>
</dbReference>
<evidence type="ECO:0000259" key="1">
    <source>
        <dbReference type="Pfam" id="PF05050"/>
    </source>
</evidence>
<sequence length="262" mass="29319">MISIAKNMLKGVFPGLYRGGQSKKIQIRLEGPHGVLRFEALSPVENHRIANYGDEREFLNFFLSKLIPQDIVFDIGASVGLFSIHAASLLEQGKVIAFEPDFETLERLKFNVKLNKQLTNIHYISWAVSDTQSEATLYTDGASGCAPTLKKQIGRSNAPRGEIKIKTNTLDNALSTGELPLPTALKIDIEGAEILCIKGAQQLLKGEFGRKPRLIFLEAHPDFLKSFNSNVEEVDDIIKKNGYTSIWMRERDNQIHSCYLVN</sequence>
<evidence type="ECO:0000313" key="2">
    <source>
        <dbReference type="EMBL" id="SEM17808.1"/>
    </source>
</evidence>
<dbReference type="AlphaFoldDB" id="A0A1H7W9Y7"/>
<dbReference type="STRING" id="43775.SAMN04489760_1062"/>
<dbReference type="GO" id="GO:0008168">
    <property type="term" value="F:methyltransferase activity"/>
    <property type="evidence" value="ECO:0007669"/>
    <property type="project" value="UniProtKB-KW"/>
</dbReference>
<dbReference type="InterPro" id="IPR052514">
    <property type="entry name" value="SAM-dependent_MTase"/>
</dbReference>
<dbReference type="Pfam" id="PF05050">
    <property type="entry name" value="Methyltransf_21"/>
    <property type="match status" value="1"/>
</dbReference>
<dbReference type="RefSeq" id="WP_093882709.1">
    <property type="nucleotide sequence ID" value="NZ_FOBS01000006.1"/>
</dbReference>
<reference evidence="2 3" key="1">
    <citation type="submission" date="2016-10" db="EMBL/GenBank/DDBJ databases">
        <authorList>
            <person name="de Groot N.N."/>
        </authorList>
    </citation>
    <scope>NUCLEOTIDE SEQUENCE [LARGE SCALE GENOMIC DNA]</scope>
    <source>
        <strain evidence="2 3">DSM 8423</strain>
    </source>
</reference>
<gene>
    <name evidence="2" type="ORF">SAMN04489760_1062</name>
</gene>
<dbReference type="SUPFAM" id="SSF53335">
    <property type="entry name" value="S-adenosyl-L-methionine-dependent methyltransferases"/>
    <property type="match status" value="1"/>
</dbReference>
<accession>A0A1H7W9Y7</accession>
<dbReference type="NCBIfam" id="TIGR01444">
    <property type="entry name" value="fkbM_fam"/>
    <property type="match status" value="1"/>
</dbReference>
<dbReference type="OrthoDB" id="5447200at2"/>
<name>A0A1H7W9Y7_9BACT</name>
<dbReference type="PANTHER" id="PTHR34203">
    <property type="entry name" value="METHYLTRANSFERASE, FKBM FAMILY PROTEIN"/>
    <property type="match status" value="1"/>
</dbReference>
<protein>
    <submittedName>
        <fullName evidence="2">Methyltransferase, FkbM family</fullName>
    </submittedName>
</protein>
<proteinExistence type="predicted"/>
<dbReference type="Proteomes" id="UP000198744">
    <property type="component" value="Unassembled WGS sequence"/>
</dbReference>
<evidence type="ECO:0000313" key="3">
    <source>
        <dbReference type="Proteomes" id="UP000198744"/>
    </source>
</evidence>
<dbReference type="InterPro" id="IPR006342">
    <property type="entry name" value="FkbM_mtfrase"/>
</dbReference>
<dbReference type="Gene3D" id="3.40.50.150">
    <property type="entry name" value="Vaccinia Virus protein VP39"/>
    <property type="match status" value="1"/>
</dbReference>